<keyword evidence="1" id="KW-0732">Signal</keyword>
<evidence type="ECO:0000313" key="2">
    <source>
        <dbReference type="EMBL" id="MBC2600701.1"/>
    </source>
</evidence>
<evidence type="ECO:0000256" key="1">
    <source>
        <dbReference type="SAM" id="SignalP"/>
    </source>
</evidence>
<evidence type="ECO:0000313" key="3">
    <source>
        <dbReference type="Proteomes" id="UP000525652"/>
    </source>
</evidence>
<keyword evidence="3" id="KW-1185">Reference proteome</keyword>
<dbReference type="Proteomes" id="UP000525652">
    <property type="component" value="Unassembled WGS sequence"/>
</dbReference>
<reference evidence="2 3" key="1">
    <citation type="submission" date="2020-07" db="EMBL/GenBank/DDBJ databases">
        <authorList>
            <person name="Feng X."/>
        </authorList>
    </citation>
    <scope>NUCLEOTIDE SEQUENCE [LARGE SCALE GENOMIC DNA]</scope>
    <source>
        <strain evidence="2 3">JCM14086</strain>
    </source>
</reference>
<name>A0A7X1AVD0_9BACT</name>
<feature type="signal peptide" evidence="1">
    <location>
        <begin position="1"/>
        <end position="23"/>
    </location>
</feature>
<dbReference type="RefSeq" id="WP_185691441.1">
    <property type="nucleotide sequence ID" value="NZ_JACHVA010000033.1"/>
</dbReference>
<protein>
    <recommendedName>
        <fullName evidence="4">PEP-CTERM sorting domain-containing protein</fullName>
    </recommendedName>
</protein>
<evidence type="ECO:0008006" key="4">
    <source>
        <dbReference type="Google" id="ProtNLM"/>
    </source>
</evidence>
<dbReference type="EMBL" id="JACHVA010000033">
    <property type="protein sequence ID" value="MBC2600701.1"/>
    <property type="molecule type" value="Genomic_DNA"/>
</dbReference>
<gene>
    <name evidence="2" type="ORF">H5P30_02780</name>
</gene>
<sequence length="211" mass="21876">MKTKSTILTFVLGVGMLSASTAATLISFDFTSPDSINGDETLGSSFKTTMDGETSATVFDLSALLEGLTLTVTPSQSDISITDTGLGIGSGGTLADAGDALTFSFNRDISFDFLDVGGFTPGGNDSVIVSYSNSNPSVTLDAGDFDNNTSDTITFSSENSLLAGESFTLARNDGDFSIEGFNVSVVPEPQLYGALAGLLALGLTVIRRRRD</sequence>
<organism evidence="2 3">
    <name type="scientific">Puniceicoccus vermicola</name>
    <dbReference type="NCBI Taxonomy" id="388746"/>
    <lineage>
        <taxon>Bacteria</taxon>
        <taxon>Pseudomonadati</taxon>
        <taxon>Verrucomicrobiota</taxon>
        <taxon>Opitutia</taxon>
        <taxon>Puniceicoccales</taxon>
        <taxon>Puniceicoccaceae</taxon>
        <taxon>Puniceicoccus</taxon>
    </lineage>
</organism>
<comment type="caution">
    <text evidence="2">The sequence shown here is derived from an EMBL/GenBank/DDBJ whole genome shotgun (WGS) entry which is preliminary data.</text>
</comment>
<proteinExistence type="predicted"/>
<accession>A0A7X1AVD0</accession>
<dbReference type="AlphaFoldDB" id="A0A7X1AVD0"/>
<feature type="chain" id="PRO_5031113160" description="PEP-CTERM sorting domain-containing protein" evidence="1">
    <location>
        <begin position="24"/>
        <end position="211"/>
    </location>
</feature>